<accession>A0A1L8R7C9</accession>
<evidence type="ECO:0000259" key="7">
    <source>
        <dbReference type="Pfam" id="PF00746"/>
    </source>
</evidence>
<evidence type="ECO:0000256" key="2">
    <source>
        <dbReference type="ARBA" id="ARBA00022525"/>
    </source>
</evidence>
<feature type="chain" id="PRO_5009879694" evidence="6">
    <location>
        <begin position="31"/>
        <end position="625"/>
    </location>
</feature>
<dbReference type="RefSeq" id="WP_071864538.1">
    <property type="nucleotide sequence ID" value="NZ_JBHLVQ010000032.1"/>
</dbReference>
<dbReference type="InterPro" id="IPR041033">
    <property type="entry name" value="SpaA_PFL_dom_1"/>
</dbReference>
<protein>
    <submittedName>
        <fullName evidence="10">Uncharacterized protein</fullName>
    </submittedName>
</protein>
<evidence type="ECO:0000313" key="10">
    <source>
        <dbReference type="EMBL" id="OJG15652.1"/>
    </source>
</evidence>
<evidence type="ECO:0000256" key="5">
    <source>
        <dbReference type="SAM" id="Phobius"/>
    </source>
</evidence>
<dbReference type="Gene3D" id="2.60.40.10">
    <property type="entry name" value="Immunoglobulins"/>
    <property type="match status" value="3"/>
</dbReference>
<feature type="domain" description="Gram-positive cocci surface proteins LPxTG" evidence="7">
    <location>
        <begin position="590"/>
        <end position="621"/>
    </location>
</feature>
<keyword evidence="4" id="KW-0572">Peptidoglycan-anchor</keyword>
<proteinExistence type="predicted"/>
<dbReference type="EMBL" id="JXKG01000006">
    <property type="protein sequence ID" value="OJG15652.1"/>
    <property type="molecule type" value="Genomic_DNA"/>
</dbReference>
<dbReference type="Pfam" id="PF17802">
    <property type="entry name" value="SpaA"/>
    <property type="match status" value="2"/>
</dbReference>
<feature type="domain" description="SpaA-like prealbumin fold" evidence="9">
    <location>
        <begin position="208"/>
        <end position="292"/>
    </location>
</feature>
<dbReference type="AlphaFoldDB" id="A0A1L8R7C9"/>
<evidence type="ECO:0000259" key="8">
    <source>
        <dbReference type="Pfam" id="PF16555"/>
    </source>
</evidence>
<evidence type="ECO:0000313" key="11">
    <source>
        <dbReference type="Proteomes" id="UP000182835"/>
    </source>
</evidence>
<gene>
    <name evidence="10" type="ORF">RU96_GL002201</name>
</gene>
<evidence type="ECO:0000256" key="4">
    <source>
        <dbReference type="ARBA" id="ARBA00023088"/>
    </source>
</evidence>
<feature type="signal peptide" evidence="6">
    <location>
        <begin position="1"/>
        <end position="30"/>
    </location>
</feature>
<dbReference type="STRING" id="317010.RU96_GL002201"/>
<keyword evidence="2" id="KW-0964">Secreted</keyword>
<organism evidence="10 11">
    <name type="scientific">Enterococcus canintestini</name>
    <dbReference type="NCBI Taxonomy" id="317010"/>
    <lineage>
        <taxon>Bacteria</taxon>
        <taxon>Bacillati</taxon>
        <taxon>Bacillota</taxon>
        <taxon>Bacilli</taxon>
        <taxon>Lactobacillales</taxon>
        <taxon>Enterococcaceae</taxon>
        <taxon>Enterococcus</taxon>
    </lineage>
</organism>
<dbReference type="InterPro" id="IPR019931">
    <property type="entry name" value="LPXTG_anchor"/>
</dbReference>
<evidence type="ECO:0000256" key="1">
    <source>
        <dbReference type="ARBA" id="ARBA00022512"/>
    </source>
</evidence>
<feature type="transmembrane region" description="Helical" evidence="5">
    <location>
        <begin position="597"/>
        <end position="616"/>
    </location>
</feature>
<keyword evidence="3 6" id="KW-0732">Signal</keyword>
<feature type="domain" description="SpaA-like prealbumin fold" evidence="9">
    <location>
        <begin position="479"/>
        <end position="572"/>
    </location>
</feature>
<feature type="domain" description="Gram-positive pilin subunit D1 N-terminal" evidence="8">
    <location>
        <begin position="36"/>
        <end position="193"/>
    </location>
</feature>
<dbReference type="Pfam" id="PF00746">
    <property type="entry name" value="Gram_pos_anchor"/>
    <property type="match status" value="1"/>
</dbReference>
<dbReference type="InterPro" id="IPR026466">
    <property type="entry name" value="Fim_isopep_form_D2_dom"/>
</dbReference>
<sequence>MKIKKKLFGALATLALLLPLGLGMGQVAKAEETTKKTQTVILHKLQYESLPTDNLKNDGNSIKNLPEGSKPVKGVKFVAYDVTEEYYNLRNTGKKMSADDAYLALQNLNITGRNFTKEFSVTNEEGEAKADLPLESDYTINGKNQDAIYLIVENYAPSNINQSKSTNMVLALPVYNTDTNTKKDKVHLYPKNEIYGKELSFTKYGVKDGKNKPLAGAKFRLKDSNGSYLQEQHDSNGFPSFSDVSKAKIFLSNDEGVVSTDGYKLSPGTYTFEEYADQNGVTVTAGKDTYHANKNSQNIVIANVVDNKGILSVNYSYFNNDGKQVKNSSDAFAYNYATTAPEKEVDDSDVDYTQVLTYTAKLTIPADINVSNYTKFDLVDRPDEALILDLRSVTAELNDNKLNTQAVKEGNGFRLSFFENEEDKALILNNAGKEIEVTYKMSVKPVVDLETDVNNDITFDNNFHPETSNKVIVKTYGKKFIKEDANTNAPLVGAKFVVKNSEGKFAEFDKNSNFLGWKDTVTDHSTITSGTDGSFEVKGLATGKYTLVETKAPAGYHLPSDPTFDFEVSETSYGNEKEVLTVPNTRSGILPSTGGKGIYALIVIGTIAVAGAVIYFTKRRKQTEA</sequence>
<keyword evidence="5" id="KW-0812">Transmembrane</keyword>
<keyword evidence="1" id="KW-0134">Cell wall</keyword>
<dbReference type="Gene3D" id="2.60.40.740">
    <property type="match status" value="1"/>
</dbReference>
<dbReference type="NCBIfam" id="TIGR04226">
    <property type="entry name" value="RrgB_K2N_iso_D2"/>
    <property type="match status" value="1"/>
</dbReference>
<evidence type="ECO:0000256" key="3">
    <source>
        <dbReference type="ARBA" id="ARBA00022729"/>
    </source>
</evidence>
<dbReference type="SUPFAM" id="SSF49478">
    <property type="entry name" value="Cna protein B-type domain"/>
    <property type="match status" value="1"/>
</dbReference>
<dbReference type="Pfam" id="PF16555">
    <property type="entry name" value="GramPos_pilinD1"/>
    <property type="match status" value="1"/>
</dbReference>
<dbReference type="InterPro" id="IPR013783">
    <property type="entry name" value="Ig-like_fold"/>
</dbReference>
<keyword evidence="5" id="KW-1133">Transmembrane helix</keyword>
<reference evidence="10 11" key="1">
    <citation type="submission" date="2014-12" db="EMBL/GenBank/DDBJ databases">
        <title>Draft genome sequences of 29 type strains of Enterococci.</title>
        <authorList>
            <person name="Zhong Z."/>
            <person name="Sun Z."/>
            <person name="Liu W."/>
            <person name="Zhang W."/>
            <person name="Zhang H."/>
        </authorList>
    </citation>
    <scope>NUCLEOTIDE SEQUENCE [LARGE SCALE GENOMIC DNA]</scope>
    <source>
        <strain evidence="10 11">DSM 21207</strain>
    </source>
</reference>
<name>A0A1L8R7C9_9ENTE</name>
<keyword evidence="5" id="KW-0472">Membrane</keyword>
<evidence type="ECO:0000256" key="6">
    <source>
        <dbReference type="SAM" id="SignalP"/>
    </source>
</evidence>
<evidence type="ECO:0000259" key="9">
    <source>
        <dbReference type="Pfam" id="PF17802"/>
    </source>
</evidence>
<dbReference type="NCBIfam" id="TIGR01167">
    <property type="entry name" value="LPXTG_anchor"/>
    <property type="match status" value="1"/>
</dbReference>
<dbReference type="OrthoDB" id="3263741at2"/>
<dbReference type="Proteomes" id="UP000182835">
    <property type="component" value="Unassembled WGS sequence"/>
</dbReference>
<comment type="caution">
    <text evidence="10">The sequence shown here is derived from an EMBL/GenBank/DDBJ whole genome shotgun (WGS) entry which is preliminary data.</text>
</comment>
<dbReference type="InterPro" id="IPR032364">
    <property type="entry name" value="GramPos_pilinD1_N"/>
</dbReference>